<evidence type="ECO:0000313" key="2">
    <source>
        <dbReference type="Proteomes" id="UP000515369"/>
    </source>
</evidence>
<evidence type="ECO:0000313" key="1">
    <source>
        <dbReference type="EMBL" id="QMW05354.1"/>
    </source>
</evidence>
<dbReference type="EMBL" id="CP059732">
    <property type="protein sequence ID" value="QMW05354.1"/>
    <property type="molecule type" value="Genomic_DNA"/>
</dbReference>
<dbReference type="KEGG" id="sfol:H3H32_10915"/>
<gene>
    <name evidence="1" type="ORF">H3H32_10915</name>
</gene>
<organism evidence="1 2">
    <name type="scientific">Spirosoma foliorum</name>
    <dbReference type="NCBI Taxonomy" id="2710596"/>
    <lineage>
        <taxon>Bacteria</taxon>
        <taxon>Pseudomonadati</taxon>
        <taxon>Bacteroidota</taxon>
        <taxon>Cytophagia</taxon>
        <taxon>Cytophagales</taxon>
        <taxon>Cytophagaceae</taxon>
        <taxon>Spirosoma</taxon>
    </lineage>
</organism>
<protein>
    <submittedName>
        <fullName evidence="1">Uncharacterized protein</fullName>
    </submittedName>
</protein>
<proteinExistence type="predicted"/>
<sequence>MSTGLKWGLLALAGVIAFLLIHFVPGVKFWERNDAVQTDEIATLNQKLKEAQTQLSEERKINYLSTQSTALARAGEKATIPTVTLRVQALPLAEQQRIIGDYLLRHNYLKAGDTARVEATAIALTVCDTIMVHDTLYRVEYADTGVRLALAQDSLKAYARKERRMREIASKKGLFTGRNPQLRDEAKRGIEL</sequence>
<dbReference type="AlphaFoldDB" id="A0A7G5H2L2"/>
<keyword evidence="2" id="KW-1185">Reference proteome</keyword>
<dbReference type="RefSeq" id="WP_182462700.1">
    <property type="nucleotide sequence ID" value="NZ_CP059732.1"/>
</dbReference>
<accession>A0A7G5H2L2</accession>
<dbReference type="Proteomes" id="UP000515369">
    <property type="component" value="Chromosome"/>
</dbReference>
<name>A0A7G5H2L2_9BACT</name>
<reference evidence="1 2" key="1">
    <citation type="submission" date="2020-07" db="EMBL/GenBank/DDBJ databases">
        <title>Spirosoma foliorum sp. nov., isolated from the leaves on the Nejang mountain Korea, Republic of.</title>
        <authorList>
            <person name="Ho H."/>
            <person name="Lee Y.-J."/>
            <person name="Nurcahyanto D.-A."/>
            <person name="Kim S.-G."/>
        </authorList>
    </citation>
    <scope>NUCLEOTIDE SEQUENCE [LARGE SCALE GENOMIC DNA]</scope>
    <source>
        <strain evidence="1 2">PL0136</strain>
    </source>
</reference>